<feature type="region of interest" description="Disordered" evidence="3">
    <location>
        <begin position="123"/>
        <end position="151"/>
    </location>
</feature>
<dbReference type="SMART" id="SM00066">
    <property type="entry name" value="GAL4"/>
    <property type="match status" value="1"/>
</dbReference>
<dbReference type="InterPro" id="IPR036864">
    <property type="entry name" value="Zn2-C6_fun-type_DNA-bd_sf"/>
</dbReference>
<dbReference type="EMBL" id="NCSJ02000026">
    <property type="protein sequence ID" value="RFU34067.1"/>
    <property type="molecule type" value="Genomic_DNA"/>
</dbReference>
<comment type="caution">
    <text evidence="5">The sequence shown here is derived from an EMBL/GenBank/DDBJ whole genome shotgun (WGS) entry which is preliminary data.</text>
</comment>
<evidence type="ECO:0000313" key="6">
    <source>
        <dbReference type="Proteomes" id="UP000258309"/>
    </source>
</evidence>
<dbReference type="GO" id="GO:0000981">
    <property type="term" value="F:DNA-binding transcription factor activity, RNA polymerase II-specific"/>
    <property type="evidence" value="ECO:0007669"/>
    <property type="project" value="InterPro"/>
</dbReference>
<dbReference type="Pfam" id="PF00172">
    <property type="entry name" value="Zn_clus"/>
    <property type="match status" value="1"/>
</dbReference>
<gene>
    <name evidence="5" type="ORF">B7463_g2325</name>
</gene>
<evidence type="ECO:0000259" key="4">
    <source>
        <dbReference type="PROSITE" id="PS50048"/>
    </source>
</evidence>
<name>A0A3E2HKZ9_SCYLI</name>
<feature type="compositionally biased region" description="Acidic residues" evidence="3">
    <location>
        <begin position="190"/>
        <end position="201"/>
    </location>
</feature>
<dbReference type="InterPro" id="IPR021858">
    <property type="entry name" value="Fun_TF"/>
</dbReference>
<dbReference type="STRING" id="5539.A0A3E2HKZ9"/>
<dbReference type="PROSITE" id="PS50048">
    <property type="entry name" value="ZN2_CY6_FUNGAL_2"/>
    <property type="match status" value="1"/>
</dbReference>
<feature type="non-terminal residue" evidence="5">
    <location>
        <position position="757"/>
    </location>
</feature>
<sequence>MEKEKERDRDQDHAPPPPQDGLHDTTADIDVDVSWVEPDPDMEDDDFQEITTHTAPLSNIRSALGRFPGPRVFRRPIRRRIHTSSSSSKNHAAATAITTNATNNNNACSQLQRQLPAQAVRDNVPPVSSPSLDMRNSMENTTPDARQSPMPTVITTLPSSTTGNDLTWHLSVDQELVRQRLQTEPEIEVDDDEEMADEDTLLDPKPEPLDEEIDMRDLEESAILDAPAVERSLASVSLFKRPRGRPRKNPLPPASDAKIVKGRSKTGCITCRKRKKKCDEAKPKCNNCEKNAVICEGYHEKTIWKSGKDKKSTEGRKSSWQSHPHHPSAAERLVATTTTATKLRKLSIPTLNKLPPVVHGVDTAVDKLFFEHYIYRLASIFTVEDDGRCAFKNMLLPMAVEHLGLMHSILALSSKHMDYNEQYVLDWLRDHPDITVEDLKERSQLHHDEALKEFNLDIEREGQNQDRSTIISARYGQILCRVMQTLAEGDPCGQHHLHLQGYQRLIKESPPDEGPFLDFIREFFQYHIFADELISLPIQGRARLGLSAADLIHPSNVIASDTARLLGVTDGLFYYMSKTTSIRNVIRQNMIAGKDPAVDYNCLYQAVEIDTGIRVWEPPHPKGDSRDVAGMLYKQMMWVYLFRTIYPPKKTDWKPDDRIKDAVDDGLKLLKRFPANDPAQTLLLAPAFVIGCAAFEEEQREPIREAIRTIRNYTRLRNSENALALLEKVWELMDARDERSWDWQSIAHDMGMDFLVT</sequence>
<dbReference type="GO" id="GO:0008270">
    <property type="term" value="F:zinc ion binding"/>
    <property type="evidence" value="ECO:0007669"/>
    <property type="project" value="InterPro"/>
</dbReference>
<dbReference type="InterPro" id="IPR001138">
    <property type="entry name" value="Zn2Cys6_DnaBD"/>
</dbReference>
<comment type="subcellular location">
    <subcellularLocation>
        <location evidence="1">Nucleus</location>
    </subcellularLocation>
</comment>
<reference evidence="5 6" key="1">
    <citation type="submission" date="2018-05" db="EMBL/GenBank/DDBJ databases">
        <title>Draft genome sequence of Scytalidium lignicola DSM 105466, a ubiquitous saprotrophic fungus.</title>
        <authorList>
            <person name="Buettner E."/>
            <person name="Gebauer A.M."/>
            <person name="Hofrichter M."/>
            <person name="Liers C."/>
            <person name="Kellner H."/>
        </authorList>
    </citation>
    <scope>NUCLEOTIDE SEQUENCE [LARGE SCALE GENOMIC DNA]</scope>
    <source>
        <strain evidence="5 6">DSM 105466</strain>
    </source>
</reference>
<feature type="compositionally biased region" description="Basic and acidic residues" evidence="3">
    <location>
        <begin position="1"/>
        <end position="13"/>
    </location>
</feature>
<dbReference type="AlphaFoldDB" id="A0A3E2HKZ9"/>
<protein>
    <recommendedName>
        <fullName evidence="4">Zn(2)-C6 fungal-type domain-containing protein</fullName>
    </recommendedName>
</protein>
<evidence type="ECO:0000256" key="3">
    <source>
        <dbReference type="SAM" id="MobiDB-lite"/>
    </source>
</evidence>
<evidence type="ECO:0000256" key="2">
    <source>
        <dbReference type="ARBA" id="ARBA00023242"/>
    </source>
</evidence>
<dbReference type="GO" id="GO:0005634">
    <property type="term" value="C:nucleus"/>
    <property type="evidence" value="ECO:0007669"/>
    <property type="project" value="UniProtKB-SubCell"/>
</dbReference>
<feature type="non-terminal residue" evidence="5">
    <location>
        <position position="1"/>
    </location>
</feature>
<feature type="region of interest" description="Disordered" evidence="3">
    <location>
        <begin position="1"/>
        <end position="45"/>
    </location>
</feature>
<accession>A0A3E2HKZ9</accession>
<feature type="compositionally biased region" description="Basic and acidic residues" evidence="3">
    <location>
        <begin position="306"/>
        <end position="317"/>
    </location>
</feature>
<organism evidence="5 6">
    <name type="scientific">Scytalidium lignicola</name>
    <name type="common">Hyphomycete</name>
    <dbReference type="NCBI Taxonomy" id="5539"/>
    <lineage>
        <taxon>Eukaryota</taxon>
        <taxon>Fungi</taxon>
        <taxon>Dikarya</taxon>
        <taxon>Ascomycota</taxon>
        <taxon>Pezizomycotina</taxon>
        <taxon>Leotiomycetes</taxon>
        <taxon>Leotiomycetes incertae sedis</taxon>
        <taxon>Scytalidium</taxon>
    </lineage>
</organism>
<dbReference type="OrthoDB" id="3509362at2759"/>
<proteinExistence type="predicted"/>
<keyword evidence="6" id="KW-1185">Reference proteome</keyword>
<dbReference type="PANTHER" id="PTHR37534">
    <property type="entry name" value="TRANSCRIPTIONAL ACTIVATOR PROTEIN UGA3"/>
    <property type="match status" value="1"/>
</dbReference>
<dbReference type="SUPFAM" id="SSF57701">
    <property type="entry name" value="Zn2/Cys6 DNA-binding domain"/>
    <property type="match status" value="1"/>
</dbReference>
<feature type="region of interest" description="Disordered" evidence="3">
    <location>
        <begin position="190"/>
        <end position="209"/>
    </location>
</feature>
<evidence type="ECO:0000256" key="1">
    <source>
        <dbReference type="ARBA" id="ARBA00004123"/>
    </source>
</evidence>
<dbReference type="PROSITE" id="PS00463">
    <property type="entry name" value="ZN2_CY6_FUNGAL_1"/>
    <property type="match status" value="1"/>
</dbReference>
<feature type="domain" description="Zn(2)-C6 fungal-type" evidence="4">
    <location>
        <begin position="267"/>
        <end position="295"/>
    </location>
</feature>
<dbReference type="Pfam" id="PF11951">
    <property type="entry name" value="Fungal_trans_2"/>
    <property type="match status" value="1"/>
</dbReference>
<dbReference type="Gene3D" id="4.10.240.10">
    <property type="entry name" value="Zn(2)-C6 fungal-type DNA-binding domain"/>
    <property type="match status" value="1"/>
</dbReference>
<dbReference type="CDD" id="cd00067">
    <property type="entry name" value="GAL4"/>
    <property type="match status" value="1"/>
</dbReference>
<feature type="region of interest" description="Disordered" evidence="3">
    <location>
        <begin position="306"/>
        <end position="330"/>
    </location>
</feature>
<keyword evidence="2" id="KW-0539">Nucleus</keyword>
<dbReference type="GO" id="GO:0045944">
    <property type="term" value="P:positive regulation of transcription by RNA polymerase II"/>
    <property type="evidence" value="ECO:0007669"/>
    <property type="project" value="TreeGrafter"/>
</dbReference>
<evidence type="ECO:0000313" key="5">
    <source>
        <dbReference type="EMBL" id="RFU34067.1"/>
    </source>
</evidence>
<dbReference type="Proteomes" id="UP000258309">
    <property type="component" value="Unassembled WGS sequence"/>
</dbReference>
<dbReference type="PANTHER" id="PTHR37534:SF38">
    <property type="entry name" value="ZN(2)-C6 FUNGAL-TYPE DOMAIN-CONTAINING PROTEIN"/>
    <property type="match status" value="1"/>
</dbReference>
<feature type="compositionally biased region" description="Polar residues" evidence="3">
    <location>
        <begin position="137"/>
        <end position="151"/>
    </location>
</feature>
<dbReference type="OMA" id="DMNMDFL"/>
<dbReference type="GO" id="GO:0000976">
    <property type="term" value="F:transcription cis-regulatory region binding"/>
    <property type="evidence" value="ECO:0007669"/>
    <property type="project" value="TreeGrafter"/>
</dbReference>